<protein>
    <submittedName>
        <fullName evidence="2 3">ABC transporter permease</fullName>
    </submittedName>
</protein>
<keyword evidence="1" id="KW-0812">Transmembrane</keyword>
<evidence type="ECO:0000313" key="4">
    <source>
        <dbReference type="Proteomes" id="UP000065511"/>
    </source>
</evidence>
<sequence>MKKKIQAFIKENWPYMTASFFIPFFVMVIVYLSLGIYPGSSRSVMASDSFSQFSNFHASFNNVLHGKQSIFYTWNASLGLNYLSLISYYLGGLFTPLVIFFKNQNIPDALYLITLLKIGSAGLAFWVFARNTYKMPKWGHVMLSVPYALMSFATAHSEIIMWLDAFTYLPLVILGIHRLMDERKPTLLFVSYLLLFISNFYMGFMIGVFSFLYFIARMLTNWKVYKKRIIPYGITSLLAGGASMILVLPAVLDLRANGETLSQVTRFKTEATAFWDIVMKNMIGVYDTTKYGSIPFIYVGLLPLIFCIFYFVTREVPKKNKLLFGSLFLILIASFYITPLNLFWHGMHAPNMFLFRYSFLFSFLVVLLAGYGFEKFKTDDLGLLAGSTIMLIAVFALAEGTKNATSYDYIPISAFVITVLFLLLYLAGIVFYQLKKIPMHYLIILLVLLVSTEAFINTNTMLKGILDDWNYASRSLYSEPYPSIKKLVDKTKKDNDTFYRLENLNPVSSNDSINYGYSGVSMFSSIRNRHSSSYLNDLGFRARGTGLNIRYPNNTLLMDSLVGIKYNISESDPLKFGFFPTDKAGKFSLYENSSALPLGFLADNDIYKVKQPANDNLSSQSELFNALADQKQNYFKFYQPTIINKNNVKIEQNAGSVTYREVQNNVAKDITWTVDVPANTQAYLSLFPTDFGQLESSTATMSVNGTSQKSQINITGQYYNIGYYDQPTSVTFTVSFYGTTAVSFMEPKVVGLNTTAFEKSVQAIQNKGADLTAKGRKATGTVKADKDQVLLTTIPYDKGWKAYVDGKKVPIKSFKKAFVSIPVTQGEHTIEFVYLPEGFVLGVMLFIVCISGFVVYVKVINKPRLVLVQPKKRNRKKR</sequence>
<dbReference type="Proteomes" id="UP000065511">
    <property type="component" value="Chromosome"/>
</dbReference>
<feature type="transmembrane region" description="Helical" evidence="1">
    <location>
        <begin position="324"/>
        <end position="347"/>
    </location>
</feature>
<feature type="transmembrane region" description="Helical" evidence="1">
    <location>
        <begin position="135"/>
        <end position="153"/>
    </location>
</feature>
<feature type="transmembrane region" description="Helical" evidence="1">
    <location>
        <begin position="410"/>
        <end position="432"/>
    </location>
</feature>
<evidence type="ECO:0000256" key="1">
    <source>
        <dbReference type="SAM" id="Phobius"/>
    </source>
</evidence>
<evidence type="ECO:0000313" key="2">
    <source>
        <dbReference type="EMBL" id="ALS02321.1"/>
    </source>
</evidence>
<dbReference type="AlphaFoldDB" id="A0A0S3KDD0"/>
<feature type="transmembrane region" description="Helical" evidence="1">
    <location>
        <begin position="192"/>
        <end position="216"/>
    </location>
</feature>
<gene>
    <name evidence="2" type="ORF">ATZ33_13275</name>
    <name evidence="3" type="ORF">RV15_GL003107</name>
</gene>
<feature type="transmembrane region" description="Helical" evidence="1">
    <location>
        <begin position="380"/>
        <end position="398"/>
    </location>
</feature>
<feature type="transmembrane region" description="Helical" evidence="1">
    <location>
        <begin position="12"/>
        <end position="37"/>
    </location>
</feature>
<proteinExistence type="predicted"/>
<dbReference type="InterPro" id="IPR018580">
    <property type="entry name" value="Uncharacterised_YfhO"/>
</dbReference>
<dbReference type="EMBL" id="JXLC01000006">
    <property type="protein sequence ID" value="OJG92314.1"/>
    <property type="molecule type" value="Genomic_DNA"/>
</dbReference>
<feature type="transmembrane region" description="Helical" evidence="1">
    <location>
        <begin position="838"/>
        <end position="857"/>
    </location>
</feature>
<keyword evidence="1" id="KW-1133">Transmembrane helix</keyword>
<evidence type="ECO:0000313" key="3">
    <source>
        <dbReference type="EMBL" id="OJG92314.1"/>
    </source>
</evidence>
<evidence type="ECO:0000313" key="5">
    <source>
        <dbReference type="Proteomes" id="UP000183039"/>
    </source>
</evidence>
<feature type="transmembrane region" description="Helical" evidence="1">
    <location>
        <begin position="353"/>
        <end position="373"/>
    </location>
</feature>
<feature type="transmembrane region" description="Helical" evidence="1">
    <location>
        <begin position="109"/>
        <end position="129"/>
    </location>
</feature>
<feature type="transmembrane region" description="Helical" evidence="1">
    <location>
        <begin position="82"/>
        <end position="102"/>
    </location>
</feature>
<reference evidence="2 4" key="2">
    <citation type="submission" date="2015-12" db="EMBL/GenBank/DDBJ databases">
        <authorList>
            <person name="Lauer A."/>
            <person name="Humrighouse B."/>
            <person name="Loparev V."/>
            <person name="Shewmaker P.L."/>
            <person name="Whitney A.M."/>
            <person name="McLaughlin R.W."/>
        </authorList>
    </citation>
    <scope>NUCLEOTIDE SEQUENCE [LARGE SCALE GENOMIC DNA]</scope>
    <source>
        <strain evidence="2 4">LMG 23085</strain>
    </source>
</reference>
<name>A0A0S3KDD0_9ENTE</name>
<dbReference type="Proteomes" id="UP000183039">
    <property type="component" value="Unassembled WGS sequence"/>
</dbReference>
<keyword evidence="1" id="KW-0472">Membrane</keyword>
<dbReference type="OrthoDB" id="9815466at2"/>
<dbReference type="PANTHER" id="PTHR38454">
    <property type="entry name" value="INTEGRAL MEMBRANE PROTEIN-RELATED"/>
    <property type="match status" value="1"/>
</dbReference>
<keyword evidence="4" id="KW-1185">Reference proteome</keyword>
<feature type="transmembrane region" description="Helical" evidence="1">
    <location>
        <begin position="228"/>
        <end position="252"/>
    </location>
</feature>
<dbReference type="EMBL" id="CP013614">
    <property type="protein sequence ID" value="ALS02321.1"/>
    <property type="molecule type" value="Genomic_DNA"/>
</dbReference>
<reference evidence="3 5" key="1">
    <citation type="submission" date="2014-12" db="EMBL/GenBank/DDBJ databases">
        <title>Draft genome sequences of 29 type strains of Enterococci.</title>
        <authorList>
            <person name="Zhong Z."/>
            <person name="Sun Z."/>
            <person name="Liu W."/>
            <person name="Zhang W."/>
            <person name="Zhang H."/>
        </authorList>
    </citation>
    <scope>NUCLEOTIDE SEQUENCE [LARGE SCALE GENOMIC DNA]</scope>
    <source>
        <strain evidence="3 5">DSM 22801</strain>
    </source>
</reference>
<dbReference type="KEGG" id="ess:ATZ33_13275"/>
<feature type="transmembrane region" description="Helical" evidence="1">
    <location>
        <begin position="291"/>
        <end position="312"/>
    </location>
</feature>
<dbReference type="Pfam" id="PF09586">
    <property type="entry name" value="YfhO"/>
    <property type="match status" value="1"/>
</dbReference>
<dbReference type="RefSeq" id="WP_071877054.1">
    <property type="nucleotide sequence ID" value="NZ_JXLC01000006.1"/>
</dbReference>
<feature type="transmembrane region" description="Helical" evidence="1">
    <location>
        <begin position="439"/>
        <end position="456"/>
    </location>
</feature>
<accession>A0A0S3KDD0</accession>
<organism evidence="3 5">
    <name type="scientific">Enterococcus silesiacus</name>
    <dbReference type="NCBI Taxonomy" id="332949"/>
    <lineage>
        <taxon>Bacteria</taxon>
        <taxon>Bacillati</taxon>
        <taxon>Bacillota</taxon>
        <taxon>Bacilli</taxon>
        <taxon>Lactobacillales</taxon>
        <taxon>Enterococcaceae</taxon>
        <taxon>Enterococcus</taxon>
    </lineage>
</organism>
<dbReference type="PANTHER" id="PTHR38454:SF1">
    <property type="entry name" value="INTEGRAL MEMBRANE PROTEIN"/>
    <property type="match status" value="1"/>
</dbReference>